<sequence>MSMGGVLSSGARRKKRKDKEFLSEAMPKVNAQMTNLENEKLDTDSDRIGGKKNDGLKTHEMISGTYIDMKTWQNFVPPPRPR</sequence>
<evidence type="ECO:0000313" key="2">
    <source>
        <dbReference type="Proteomes" id="UP000025227"/>
    </source>
</evidence>
<feature type="region of interest" description="Disordered" evidence="1">
    <location>
        <begin position="1"/>
        <end position="57"/>
    </location>
</feature>
<feature type="compositionally biased region" description="Basic and acidic residues" evidence="1">
    <location>
        <begin position="37"/>
        <end position="57"/>
    </location>
</feature>
<organism evidence="2 3">
    <name type="scientific">Haemonchus contortus</name>
    <name type="common">Barber pole worm</name>
    <dbReference type="NCBI Taxonomy" id="6289"/>
    <lineage>
        <taxon>Eukaryota</taxon>
        <taxon>Metazoa</taxon>
        <taxon>Ecdysozoa</taxon>
        <taxon>Nematoda</taxon>
        <taxon>Chromadorea</taxon>
        <taxon>Rhabditida</taxon>
        <taxon>Rhabditina</taxon>
        <taxon>Rhabditomorpha</taxon>
        <taxon>Strongyloidea</taxon>
        <taxon>Trichostrongylidae</taxon>
        <taxon>Haemonchus</taxon>
    </lineage>
</organism>
<dbReference type="OMA" id="THEMISG"/>
<accession>A0A7I4YRE0</accession>
<dbReference type="WBParaSite" id="HCON_00136835-00001">
    <property type="protein sequence ID" value="HCON_00136835-00001"/>
    <property type="gene ID" value="HCON_00136835"/>
</dbReference>
<evidence type="ECO:0000256" key="1">
    <source>
        <dbReference type="SAM" id="MobiDB-lite"/>
    </source>
</evidence>
<name>A0A7I4YRE0_HAECO</name>
<evidence type="ECO:0000313" key="3">
    <source>
        <dbReference type="WBParaSite" id="HCON_00136835-00001"/>
    </source>
</evidence>
<keyword evidence="2" id="KW-1185">Reference proteome</keyword>
<dbReference type="AlphaFoldDB" id="A0A7I4YRE0"/>
<dbReference type="OrthoDB" id="5860569at2759"/>
<protein>
    <submittedName>
        <fullName evidence="3">Uncharacterized protein</fullName>
    </submittedName>
</protein>
<proteinExistence type="predicted"/>
<dbReference type="Proteomes" id="UP000025227">
    <property type="component" value="Unplaced"/>
</dbReference>
<reference evidence="3" key="1">
    <citation type="submission" date="2020-12" db="UniProtKB">
        <authorList>
            <consortium name="WormBaseParasite"/>
        </authorList>
    </citation>
    <scope>IDENTIFICATION</scope>
    <source>
        <strain evidence="3">MHco3</strain>
    </source>
</reference>